<protein>
    <submittedName>
        <fullName evidence="2">Uncharacterized protein</fullName>
    </submittedName>
</protein>
<dbReference type="EMBL" id="CADCXU010028244">
    <property type="protein sequence ID" value="CAB0014914.1"/>
    <property type="molecule type" value="Genomic_DNA"/>
</dbReference>
<evidence type="ECO:0000313" key="2">
    <source>
        <dbReference type="EMBL" id="CAB0014914.1"/>
    </source>
</evidence>
<keyword evidence="3" id="KW-1185">Reference proteome</keyword>
<feature type="compositionally biased region" description="Basic and acidic residues" evidence="1">
    <location>
        <begin position="82"/>
        <end position="95"/>
    </location>
</feature>
<proteinExistence type="predicted"/>
<evidence type="ECO:0000256" key="1">
    <source>
        <dbReference type="SAM" id="MobiDB-lite"/>
    </source>
</evidence>
<gene>
    <name evidence="2" type="ORF">NTEN_LOCUS19315</name>
</gene>
<evidence type="ECO:0000313" key="3">
    <source>
        <dbReference type="Proteomes" id="UP000479000"/>
    </source>
</evidence>
<accession>A0A6H5HFH0</accession>
<dbReference type="AlphaFoldDB" id="A0A6H5HFH0"/>
<organism evidence="2 3">
    <name type="scientific">Nesidiocoris tenuis</name>
    <dbReference type="NCBI Taxonomy" id="355587"/>
    <lineage>
        <taxon>Eukaryota</taxon>
        <taxon>Metazoa</taxon>
        <taxon>Ecdysozoa</taxon>
        <taxon>Arthropoda</taxon>
        <taxon>Hexapoda</taxon>
        <taxon>Insecta</taxon>
        <taxon>Pterygota</taxon>
        <taxon>Neoptera</taxon>
        <taxon>Paraneoptera</taxon>
        <taxon>Hemiptera</taxon>
        <taxon>Heteroptera</taxon>
        <taxon>Panheteroptera</taxon>
        <taxon>Cimicomorpha</taxon>
        <taxon>Miridae</taxon>
        <taxon>Dicyphina</taxon>
        <taxon>Nesidiocoris</taxon>
    </lineage>
</organism>
<sequence length="127" mass="14163">VSKDLPGPGDFFLFQRLKRSWRRHRRTHELPEKGLNQGMAQGGEGGVGSSAVRAWPQSAGLSHVEPRTDLGRMRGCSSFQESTKRRIPEQKKASDDAYASSSAAVDDFYSWIERPRFRVSAVPSQSV</sequence>
<feature type="non-terminal residue" evidence="2">
    <location>
        <position position="1"/>
    </location>
</feature>
<reference evidence="2 3" key="1">
    <citation type="submission" date="2020-02" db="EMBL/GenBank/DDBJ databases">
        <authorList>
            <person name="Ferguson B K."/>
        </authorList>
    </citation>
    <scope>NUCLEOTIDE SEQUENCE [LARGE SCALE GENOMIC DNA]</scope>
</reference>
<feature type="region of interest" description="Disordered" evidence="1">
    <location>
        <begin position="25"/>
        <end position="102"/>
    </location>
</feature>
<name>A0A6H5HFH0_9HEMI</name>
<dbReference type="Proteomes" id="UP000479000">
    <property type="component" value="Unassembled WGS sequence"/>
</dbReference>